<evidence type="ECO:0000256" key="2">
    <source>
        <dbReference type="ARBA" id="ARBA00034247"/>
    </source>
</evidence>
<dbReference type="InterPro" id="IPR043128">
    <property type="entry name" value="Rev_trsase/Diguanyl_cyclase"/>
</dbReference>
<comment type="catalytic activity">
    <reaction evidence="2">
        <text>2 GTP = 3',3'-c-di-GMP + 2 diphosphate</text>
        <dbReference type="Rhea" id="RHEA:24898"/>
        <dbReference type="ChEBI" id="CHEBI:33019"/>
        <dbReference type="ChEBI" id="CHEBI:37565"/>
        <dbReference type="ChEBI" id="CHEBI:58805"/>
        <dbReference type="EC" id="2.7.7.65"/>
    </reaction>
</comment>
<dbReference type="AlphaFoldDB" id="A0A7G6U3D1"/>
<organism evidence="5 6">
    <name type="scientific">Tardiphaga robiniae</name>
    <dbReference type="NCBI Taxonomy" id="943830"/>
    <lineage>
        <taxon>Bacteria</taxon>
        <taxon>Pseudomonadati</taxon>
        <taxon>Pseudomonadota</taxon>
        <taxon>Alphaproteobacteria</taxon>
        <taxon>Hyphomicrobiales</taxon>
        <taxon>Nitrobacteraceae</taxon>
        <taxon>Tardiphaga</taxon>
    </lineage>
</organism>
<dbReference type="SMART" id="SM00267">
    <property type="entry name" value="GGDEF"/>
    <property type="match status" value="1"/>
</dbReference>
<dbReference type="CDD" id="cd01949">
    <property type="entry name" value="GGDEF"/>
    <property type="match status" value="1"/>
</dbReference>
<dbReference type="Pfam" id="PF00990">
    <property type="entry name" value="GGDEF"/>
    <property type="match status" value="1"/>
</dbReference>
<dbReference type="CDD" id="cd12915">
    <property type="entry name" value="PDC2_DGC_like"/>
    <property type="match status" value="1"/>
</dbReference>
<dbReference type="InterPro" id="IPR050469">
    <property type="entry name" value="Diguanylate_Cyclase"/>
</dbReference>
<dbReference type="Proteomes" id="UP000515291">
    <property type="component" value="Chromosome"/>
</dbReference>
<protein>
    <recommendedName>
        <fullName evidence="1">diguanylate cyclase</fullName>
        <ecNumber evidence="1">2.7.7.65</ecNumber>
    </recommendedName>
</protein>
<evidence type="ECO:0000259" key="4">
    <source>
        <dbReference type="PROSITE" id="PS50887"/>
    </source>
</evidence>
<sequence length="496" mass="54561">MLARNTSETTRRISPRWLLAAAAIVVVGFTVICGSVLMSMRRGDEKLAHQTLGNLASSIDADVARNVELYDLSLRNVVGNMTEPELVEISRPMRQLILFDHAATARHFGAIQVTDVAGNVTLDSSTLDPKPQNFADEEFFKVHKRDPLFGLYISKPMLHQGSYGIVLSRRIAARDGTFLGIVAGLIRYTYFHEMVDRLQLEPNDVITVLRQDGVIVMRAPFDMDVIGRDVSKMRGVQKALAYFSGSYVGRASNDDIERLFVWREGAHPLIVMVGRSTDVIYGQWRKEALQIGGAMAALGLIACALMLILAREMGKRGEMEDRMARLAMTDGLTGLANRRHFDVVLEKEWQRAQRARAPISLLMIDADHFKVFNDSFGHQAGDLVLCGIAWSIARHAKRASDCAARYGGEEFALILPGLSLADAIELGERIRVEVGHLERDGMTTTTISVGAACLVPSSLTTSNDLISNADSALYAAKAHGRNQTWPVAPQQKSLAA</sequence>
<dbReference type="EC" id="2.7.7.65" evidence="1"/>
<accession>A0A7G6U3D1</accession>
<dbReference type="Gene3D" id="3.30.450.20">
    <property type="entry name" value="PAS domain"/>
    <property type="match status" value="2"/>
</dbReference>
<evidence type="ECO:0000313" key="5">
    <source>
        <dbReference type="EMBL" id="QND73513.1"/>
    </source>
</evidence>
<dbReference type="GO" id="GO:0005886">
    <property type="term" value="C:plasma membrane"/>
    <property type="evidence" value="ECO:0007669"/>
    <property type="project" value="TreeGrafter"/>
</dbReference>
<dbReference type="FunFam" id="3.30.70.270:FF:000001">
    <property type="entry name" value="Diguanylate cyclase domain protein"/>
    <property type="match status" value="1"/>
</dbReference>
<keyword evidence="3" id="KW-0812">Transmembrane</keyword>
<dbReference type="GO" id="GO:0043709">
    <property type="term" value="P:cell adhesion involved in single-species biofilm formation"/>
    <property type="evidence" value="ECO:0007669"/>
    <property type="project" value="TreeGrafter"/>
</dbReference>
<reference evidence="6" key="1">
    <citation type="journal article" date="2020" name="Mol. Plant Microbe">
        <title>Rhizobial microsymbionts of the narrowly endemic Oxytropis species growing in Kamchatka are characterized by significant genetic diversity and possess a set of genes that are associated with T3SS and T6SS secretion systems and can affect the development of symbiosis.</title>
        <authorList>
            <person name="Safronova V."/>
            <person name="Guro P."/>
            <person name="Sazanova A."/>
            <person name="Kuznetsova I."/>
            <person name="Belimov A."/>
            <person name="Yakubov V."/>
            <person name="Chirak E."/>
            <person name="Afonin A."/>
            <person name="Gogolev Y."/>
            <person name="Andronov E."/>
            <person name="Tikhonovich I."/>
        </authorList>
    </citation>
    <scope>NUCLEOTIDE SEQUENCE [LARGE SCALE GENOMIC DNA]</scope>
    <source>
        <strain evidence="6">581</strain>
    </source>
</reference>
<feature type="transmembrane region" description="Helical" evidence="3">
    <location>
        <begin position="17"/>
        <end position="37"/>
    </location>
</feature>
<dbReference type="Gene3D" id="3.30.70.270">
    <property type="match status" value="1"/>
</dbReference>
<dbReference type="CDD" id="cd12914">
    <property type="entry name" value="PDC1_DGC_like"/>
    <property type="match status" value="1"/>
</dbReference>
<dbReference type="PANTHER" id="PTHR45138:SF9">
    <property type="entry name" value="DIGUANYLATE CYCLASE DGCM-RELATED"/>
    <property type="match status" value="1"/>
</dbReference>
<feature type="transmembrane region" description="Helical" evidence="3">
    <location>
        <begin position="288"/>
        <end position="310"/>
    </location>
</feature>
<dbReference type="KEGG" id="trb:HB776_21660"/>
<dbReference type="GO" id="GO:0052621">
    <property type="term" value="F:diguanylate cyclase activity"/>
    <property type="evidence" value="ECO:0007669"/>
    <property type="project" value="UniProtKB-EC"/>
</dbReference>
<dbReference type="PANTHER" id="PTHR45138">
    <property type="entry name" value="REGULATORY COMPONENTS OF SENSORY TRANSDUCTION SYSTEM"/>
    <property type="match status" value="1"/>
</dbReference>
<evidence type="ECO:0000313" key="6">
    <source>
        <dbReference type="Proteomes" id="UP000515291"/>
    </source>
</evidence>
<keyword evidence="3" id="KW-0472">Membrane</keyword>
<dbReference type="NCBIfam" id="TIGR00254">
    <property type="entry name" value="GGDEF"/>
    <property type="match status" value="1"/>
</dbReference>
<dbReference type="InterPro" id="IPR000160">
    <property type="entry name" value="GGDEF_dom"/>
</dbReference>
<dbReference type="GO" id="GO:1902201">
    <property type="term" value="P:negative regulation of bacterial-type flagellum-dependent cell motility"/>
    <property type="evidence" value="ECO:0007669"/>
    <property type="project" value="TreeGrafter"/>
</dbReference>
<gene>
    <name evidence="5" type="ORF">HB776_21660</name>
</gene>
<evidence type="ECO:0000256" key="3">
    <source>
        <dbReference type="SAM" id="Phobius"/>
    </source>
</evidence>
<proteinExistence type="predicted"/>
<name>A0A7G6U3D1_9BRAD</name>
<dbReference type="PROSITE" id="PS50887">
    <property type="entry name" value="GGDEF"/>
    <property type="match status" value="1"/>
</dbReference>
<dbReference type="InterPro" id="IPR029787">
    <property type="entry name" value="Nucleotide_cyclase"/>
</dbReference>
<dbReference type="SUPFAM" id="SSF55073">
    <property type="entry name" value="Nucleotide cyclase"/>
    <property type="match status" value="1"/>
</dbReference>
<keyword evidence="3" id="KW-1133">Transmembrane helix</keyword>
<dbReference type="RefSeq" id="WP_184512220.1">
    <property type="nucleotide sequence ID" value="NZ_CP050292.1"/>
</dbReference>
<evidence type="ECO:0000256" key="1">
    <source>
        <dbReference type="ARBA" id="ARBA00012528"/>
    </source>
</evidence>
<dbReference type="EMBL" id="CP050292">
    <property type="protein sequence ID" value="QND73513.1"/>
    <property type="molecule type" value="Genomic_DNA"/>
</dbReference>
<feature type="domain" description="GGDEF" evidence="4">
    <location>
        <begin position="357"/>
        <end position="489"/>
    </location>
</feature>